<dbReference type="AlphaFoldDB" id="A0A0U5H5Y9"/>
<dbReference type="SUPFAM" id="SSF81442">
    <property type="entry name" value="Cytochrome c oxidase subunit I-like"/>
    <property type="match status" value="1"/>
</dbReference>
<dbReference type="OrthoDB" id="145655at2157"/>
<keyword evidence="1" id="KW-0812">Transmembrane</keyword>
<gene>
    <name evidence="2" type="ORF">HHUB_2696</name>
</gene>
<proteinExistence type="predicted"/>
<sequence>MSAVPAGLATDQQPPMTVPLRYVLVGFAFLLAGGGVGLANVAGVAPGLARLAHVHLLLAGWVCLTIMGAMTQFVPVWSNVPVHSRRLANLALALVAVGVAGLAGAFLATSTHWIHGFGGLLVLGIWTFAYNLARTLPPVREFDATEAHFAFALACFVVLAALGFVLAFDLSMSVLPFAGVTRTQVVGAHATLAVFGAILATVFGALYQLATMFTQTEVAGRDQLLANAEYAYPAGVVALTTGRLFAIRPLAVAGGLVTAAGALAFAVLLAKKLYEGRVERTPMLTRYAVVAVALAAWSPLAAREWIASPLARDALFGPTAGVHLLFVGVVGFVVMGSLYHVVPFIVWVHRYSDRLGFEPVPMIDDLYDDRVAAADGLLVTLGAVTLILGQAGVAPAPASLAGGVALGVGFVAFTANLVGVVYRHGRVLPERFHSQPENAD</sequence>
<feature type="transmembrane region" description="Helical" evidence="1">
    <location>
        <begin position="113"/>
        <end position="133"/>
    </location>
</feature>
<feature type="transmembrane region" description="Helical" evidence="1">
    <location>
        <begin position="87"/>
        <end position="107"/>
    </location>
</feature>
<feature type="transmembrane region" description="Helical" evidence="1">
    <location>
        <begin position="400"/>
        <end position="422"/>
    </location>
</feature>
<dbReference type="Gene3D" id="1.20.210.10">
    <property type="entry name" value="Cytochrome c oxidase-like, subunit I domain"/>
    <property type="match status" value="1"/>
</dbReference>
<evidence type="ECO:0000313" key="2">
    <source>
        <dbReference type="EMBL" id="CQH58198.1"/>
    </source>
</evidence>
<protein>
    <recommendedName>
        <fullName evidence="4">Cbb3-type cytochrome c oxidase subunit I</fullName>
    </recommendedName>
</protein>
<evidence type="ECO:0000313" key="3">
    <source>
        <dbReference type="Proteomes" id="UP000066737"/>
    </source>
</evidence>
<feature type="transmembrane region" description="Helical" evidence="1">
    <location>
        <begin position="145"/>
        <end position="168"/>
    </location>
</feature>
<dbReference type="GeneID" id="26659328"/>
<evidence type="ECO:0000256" key="1">
    <source>
        <dbReference type="SAM" id="Phobius"/>
    </source>
</evidence>
<dbReference type="EMBL" id="LN831302">
    <property type="protein sequence ID" value="CQH58198.1"/>
    <property type="molecule type" value="Genomic_DNA"/>
</dbReference>
<dbReference type="InterPro" id="IPR036927">
    <property type="entry name" value="Cyt_c_oxase-like_su1_sf"/>
</dbReference>
<dbReference type="KEGG" id="hhb:Hhub_2696"/>
<feature type="transmembrane region" description="Helical" evidence="1">
    <location>
        <begin position="370"/>
        <end position="388"/>
    </location>
</feature>
<feature type="transmembrane region" description="Helical" evidence="1">
    <location>
        <begin position="54"/>
        <end position="75"/>
    </location>
</feature>
<keyword evidence="3" id="KW-1185">Reference proteome</keyword>
<keyword evidence="1" id="KW-0472">Membrane</keyword>
<feature type="transmembrane region" description="Helical" evidence="1">
    <location>
        <begin position="283"/>
        <end position="302"/>
    </location>
</feature>
<name>A0A0U5H5Y9_9EURY</name>
<dbReference type="STRING" id="1407499.HHUB_2696"/>
<dbReference type="Proteomes" id="UP000066737">
    <property type="component" value="Chromosome I"/>
</dbReference>
<organism evidence="2 3">
    <name type="scientific">Halobacterium hubeiense</name>
    <dbReference type="NCBI Taxonomy" id="1407499"/>
    <lineage>
        <taxon>Archaea</taxon>
        <taxon>Methanobacteriati</taxon>
        <taxon>Methanobacteriota</taxon>
        <taxon>Stenosarchaea group</taxon>
        <taxon>Halobacteria</taxon>
        <taxon>Halobacteriales</taxon>
        <taxon>Halobacteriaceae</taxon>
        <taxon>Halobacterium</taxon>
    </lineage>
</organism>
<feature type="transmembrane region" description="Helical" evidence="1">
    <location>
        <begin position="252"/>
        <end position="271"/>
    </location>
</feature>
<dbReference type="RefSeq" id="WP_059057121.1">
    <property type="nucleotide sequence ID" value="NZ_CEML01000001.1"/>
</dbReference>
<feature type="transmembrane region" description="Helical" evidence="1">
    <location>
        <begin position="230"/>
        <end position="246"/>
    </location>
</feature>
<feature type="transmembrane region" description="Helical" evidence="1">
    <location>
        <begin position="22"/>
        <end position="42"/>
    </location>
</feature>
<keyword evidence="1" id="KW-1133">Transmembrane helix</keyword>
<evidence type="ECO:0008006" key="4">
    <source>
        <dbReference type="Google" id="ProtNLM"/>
    </source>
</evidence>
<feature type="transmembrane region" description="Helical" evidence="1">
    <location>
        <begin position="188"/>
        <end position="209"/>
    </location>
</feature>
<feature type="transmembrane region" description="Helical" evidence="1">
    <location>
        <begin position="322"/>
        <end position="349"/>
    </location>
</feature>
<reference evidence="3" key="1">
    <citation type="journal article" date="2016" name="Environ. Microbiol.">
        <title>The complete genome of a viable archaeum isolated from 123-million-year-old rock salt.</title>
        <authorList>
            <person name="Jaakkola S.T."/>
            <person name="Pfeiffer F."/>
            <person name="Ravantti J.J."/>
            <person name="Guo Q."/>
            <person name="Liu Y."/>
            <person name="Chen X."/>
            <person name="Ma H."/>
            <person name="Yang C."/>
            <person name="Oksanen H.M."/>
            <person name="Bamford D.H."/>
        </authorList>
    </citation>
    <scope>NUCLEOTIDE SEQUENCE</scope>
    <source>
        <strain evidence="3">JI20-1</strain>
    </source>
</reference>
<accession>A0A0U5H5Y9</accession>